<comment type="similarity">
    <text evidence="1">Belongs to the bacterial solute-binding protein 1 family. WtpA subfamily.</text>
</comment>
<accession>A0AA97I3Q9</accession>
<dbReference type="GO" id="GO:0015689">
    <property type="term" value="P:molybdate ion transport"/>
    <property type="evidence" value="ECO:0007669"/>
    <property type="project" value="TreeGrafter"/>
</dbReference>
<dbReference type="GO" id="GO:0030973">
    <property type="term" value="F:molybdate ion binding"/>
    <property type="evidence" value="ECO:0007669"/>
    <property type="project" value="TreeGrafter"/>
</dbReference>
<dbReference type="PANTHER" id="PTHR30632:SF16">
    <property type="entry name" value="MOLYBDATE_TUNGSTATE-BINDING PROTEIN WTPA"/>
    <property type="match status" value="1"/>
</dbReference>
<dbReference type="AlphaFoldDB" id="A0AA97I3Q9"/>
<dbReference type="PROSITE" id="PS51257">
    <property type="entry name" value="PROKAR_LIPOPROTEIN"/>
    <property type="match status" value="1"/>
</dbReference>
<dbReference type="Proteomes" id="UP001301797">
    <property type="component" value="Chromosome"/>
</dbReference>
<dbReference type="Gene3D" id="3.40.190.10">
    <property type="entry name" value="Periplasmic binding protein-like II"/>
    <property type="match status" value="2"/>
</dbReference>
<dbReference type="InterPro" id="IPR022498">
    <property type="entry name" value="ABC_trnspt_W-bd_WtpA"/>
</dbReference>
<reference evidence="2 3" key="1">
    <citation type="submission" date="2019-09" db="EMBL/GenBank/DDBJ databases">
        <title>The complete genome of Methanoplanus sp. FWC-SCC4.</title>
        <authorList>
            <person name="Chen S.-C."/>
            <person name="Zhou Y.-Z."/>
            <person name="Lai M.-C."/>
        </authorList>
    </citation>
    <scope>NUCLEOTIDE SEQUENCE [LARGE SCALE GENOMIC DNA]</scope>
    <source>
        <strain evidence="2 3">FWC-SCC4</strain>
    </source>
</reference>
<name>A0AA97I3Q9_9EURY</name>
<gene>
    <name evidence="2" type="primary">wtpA</name>
    <name evidence="2" type="ORF">F1737_09830</name>
</gene>
<evidence type="ECO:0000313" key="3">
    <source>
        <dbReference type="Proteomes" id="UP001301797"/>
    </source>
</evidence>
<dbReference type="RefSeq" id="WP_317136408.1">
    <property type="nucleotide sequence ID" value="NZ_CP043875.1"/>
</dbReference>
<evidence type="ECO:0000256" key="1">
    <source>
        <dbReference type="ARBA" id="ARBA00009438"/>
    </source>
</evidence>
<evidence type="ECO:0000313" key="2">
    <source>
        <dbReference type="EMBL" id="WOF16963.1"/>
    </source>
</evidence>
<sequence length="333" mass="37830">MRNIRFLFLLSLILSVFVLFSGCTTEDQVEKTEIKIVPAGSLLLPLEEIERDFEETHPGTDVIIEGHGSIQCIRQVTDLKRPLDLVIVADQSLIPDMMYIPMPGSTKNYADNYTAFATNEMVIAYTDKSLYSDEITSENWYEILKRSDVKVGFSNPVLDACGYRTFMVSYLANEYYGDTEIFDKILGDHLKEPVEIIKKNDKTEIILPEFVKPSDSKIAVRDGSIFLLYLIESGGVDYGFEYRSVAEGHGLKYVTLPDELNLGNMSLKDYYSTISVKLSFERFSSIGSERVGESVVYAYTVPETATNKNSAYEFAEFMKEYFKEARFGWPDPI</sequence>
<protein>
    <submittedName>
        <fullName evidence="2">Tungstate ABC transporter substrate-binding protein WtpA</fullName>
    </submittedName>
</protein>
<dbReference type="KEGG" id="mefw:F1737_09830"/>
<dbReference type="GO" id="GO:1901359">
    <property type="term" value="F:tungstate binding"/>
    <property type="evidence" value="ECO:0007669"/>
    <property type="project" value="InterPro"/>
</dbReference>
<dbReference type="InterPro" id="IPR050682">
    <property type="entry name" value="ModA/WtpA"/>
</dbReference>
<dbReference type="PANTHER" id="PTHR30632">
    <property type="entry name" value="MOLYBDATE-BINDING PERIPLASMIC PROTEIN"/>
    <property type="match status" value="1"/>
</dbReference>
<dbReference type="CDD" id="cd13540">
    <property type="entry name" value="PBP2_ModA_WtpA"/>
    <property type="match status" value="1"/>
</dbReference>
<keyword evidence="3" id="KW-1185">Reference proteome</keyword>
<dbReference type="SUPFAM" id="SSF53850">
    <property type="entry name" value="Periplasmic binding protein-like II"/>
    <property type="match status" value="1"/>
</dbReference>
<dbReference type="EMBL" id="CP043875">
    <property type="protein sequence ID" value="WOF16963.1"/>
    <property type="molecule type" value="Genomic_DNA"/>
</dbReference>
<dbReference type="NCBIfam" id="TIGR03730">
    <property type="entry name" value="tungstate_WtpA"/>
    <property type="match status" value="1"/>
</dbReference>
<organism evidence="2 3">
    <name type="scientific">Methanochimaera problematica</name>
    <dbReference type="NCBI Taxonomy" id="2609417"/>
    <lineage>
        <taxon>Archaea</taxon>
        <taxon>Methanobacteriati</taxon>
        <taxon>Methanobacteriota</taxon>
        <taxon>Stenosarchaea group</taxon>
        <taxon>Methanomicrobia</taxon>
        <taxon>Methanomicrobiales</taxon>
        <taxon>Methanomicrobiaceae</taxon>
        <taxon>Methanochimaera</taxon>
    </lineage>
</organism>
<dbReference type="Pfam" id="PF13531">
    <property type="entry name" value="SBP_bac_11"/>
    <property type="match status" value="1"/>
</dbReference>
<proteinExistence type="inferred from homology"/>
<dbReference type="GeneID" id="85230468"/>